<keyword evidence="1" id="KW-0472">Membrane</keyword>
<feature type="transmembrane region" description="Helical" evidence="1">
    <location>
        <begin position="12"/>
        <end position="34"/>
    </location>
</feature>
<dbReference type="InterPro" id="IPR052710">
    <property type="entry name" value="CAAX_protease"/>
</dbReference>
<feature type="transmembrane region" description="Helical" evidence="1">
    <location>
        <begin position="192"/>
        <end position="209"/>
    </location>
</feature>
<name>A0A6N4TFI1_9FIRM</name>
<feature type="transmembrane region" description="Helical" evidence="1">
    <location>
        <begin position="46"/>
        <end position="67"/>
    </location>
</feature>
<dbReference type="Pfam" id="PF02517">
    <property type="entry name" value="Rce1-like"/>
    <property type="match status" value="1"/>
</dbReference>
<evidence type="ECO:0000259" key="2">
    <source>
        <dbReference type="Pfam" id="PF02517"/>
    </source>
</evidence>
<sequence>MENRFQWKCANKFSLLFLIVVYFFGYMFLVPVLARNLTLFLNPNAIVMSIPILTILYAIILVLSVLITRPLWQEAWDSFKQNIVRNLFEIITMTFFVLALNFALSMVVSLITGTPESVNQENIKVNTTIAPIFMLFSSVIFAPIVEESVFRGGIFSYCRKYMGFVPSAIISGFFFGCIHVMGSFITFQFTDLVYLVVYGGLGFFFCYCYEKKNSIVSSAGVHALNNLISFMLLGV</sequence>
<dbReference type="Proteomes" id="UP000464754">
    <property type="component" value="Chromosome"/>
</dbReference>
<dbReference type="GO" id="GO:0004175">
    <property type="term" value="F:endopeptidase activity"/>
    <property type="evidence" value="ECO:0007669"/>
    <property type="project" value="UniProtKB-ARBA"/>
</dbReference>
<keyword evidence="3" id="KW-0378">Hydrolase</keyword>
<dbReference type="EMBL" id="AP019695">
    <property type="protein sequence ID" value="BBK21467.1"/>
    <property type="molecule type" value="Genomic_DNA"/>
</dbReference>
<reference evidence="4" key="1">
    <citation type="submission" date="2019-05" db="EMBL/GenBank/DDBJ databases">
        <title>Complete genome sequencing of Absiella argi strain JCM 30884.</title>
        <authorList>
            <person name="Sakamoto M."/>
            <person name="Murakami T."/>
            <person name="Mori H."/>
        </authorList>
    </citation>
    <scope>NUCLEOTIDE SEQUENCE [LARGE SCALE GENOMIC DNA]</scope>
    <source>
        <strain evidence="4">JCM 30884</strain>
    </source>
</reference>
<dbReference type="PANTHER" id="PTHR36435:SF1">
    <property type="entry name" value="CAAX AMINO TERMINAL PROTEASE FAMILY PROTEIN"/>
    <property type="match status" value="1"/>
</dbReference>
<feature type="transmembrane region" description="Helical" evidence="1">
    <location>
        <begin position="123"/>
        <end position="144"/>
    </location>
</feature>
<keyword evidence="3" id="KW-0645">Protease</keyword>
<dbReference type="GO" id="GO:0080120">
    <property type="term" value="P:CAAX-box protein maturation"/>
    <property type="evidence" value="ECO:0007669"/>
    <property type="project" value="UniProtKB-ARBA"/>
</dbReference>
<dbReference type="KEGG" id="aarg:Aargi30884_03700"/>
<evidence type="ECO:0000256" key="1">
    <source>
        <dbReference type="SAM" id="Phobius"/>
    </source>
</evidence>
<dbReference type="GO" id="GO:0006508">
    <property type="term" value="P:proteolysis"/>
    <property type="evidence" value="ECO:0007669"/>
    <property type="project" value="UniProtKB-KW"/>
</dbReference>
<keyword evidence="1" id="KW-1133">Transmembrane helix</keyword>
<evidence type="ECO:0000313" key="4">
    <source>
        <dbReference type="Proteomes" id="UP000464754"/>
    </source>
</evidence>
<protein>
    <submittedName>
        <fullName evidence="3">CAAX amino protease</fullName>
    </submittedName>
</protein>
<accession>A0A6N4TFI1</accession>
<keyword evidence="4" id="KW-1185">Reference proteome</keyword>
<gene>
    <name evidence="3" type="ORF">Aargi30884_03700</name>
</gene>
<organism evidence="3 4">
    <name type="scientific">Amedibacterium intestinale</name>
    <dbReference type="NCBI Taxonomy" id="2583452"/>
    <lineage>
        <taxon>Bacteria</taxon>
        <taxon>Bacillati</taxon>
        <taxon>Bacillota</taxon>
        <taxon>Erysipelotrichia</taxon>
        <taxon>Erysipelotrichales</taxon>
        <taxon>Erysipelotrichaceae</taxon>
        <taxon>Amedibacterium</taxon>
    </lineage>
</organism>
<feature type="transmembrane region" description="Helical" evidence="1">
    <location>
        <begin position="87"/>
        <end position="111"/>
    </location>
</feature>
<feature type="domain" description="CAAX prenyl protease 2/Lysostaphin resistance protein A-like" evidence="2">
    <location>
        <begin position="130"/>
        <end position="228"/>
    </location>
</feature>
<feature type="transmembrane region" description="Helical" evidence="1">
    <location>
        <begin position="164"/>
        <end position="186"/>
    </location>
</feature>
<dbReference type="AlphaFoldDB" id="A0A6N4TFI1"/>
<keyword evidence="1" id="KW-0812">Transmembrane</keyword>
<dbReference type="PANTHER" id="PTHR36435">
    <property type="entry name" value="SLR1288 PROTEIN"/>
    <property type="match status" value="1"/>
</dbReference>
<evidence type="ECO:0000313" key="3">
    <source>
        <dbReference type="EMBL" id="BBK21467.1"/>
    </source>
</evidence>
<proteinExistence type="predicted"/>
<dbReference type="InterPro" id="IPR003675">
    <property type="entry name" value="Rce1/LyrA-like_dom"/>
</dbReference>